<evidence type="ECO:0000256" key="1">
    <source>
        <dbReference type="SAM" id="Phobius"/>
    </source>
</evidence>
<name>A0A1V9ZIY6_ACHHY</name>
<protein>
    <recommendedName>
        <fullName evidence="4">Transmembrane protein</fullName>
    </recommendedName>
</protein>
<reference evidence="2 3" key="1">
    <citation type="journal article" date="2014" name="Genome Biol. Evol.">
        <title>The secreted proteins of Achlya hypogyna and Thraustotheca clavata identify the ancestral oomycete secretome and reveal gene acquisitions by horizontal gene transfer.</title>
        <authorList>
            <person name="Misner I."/>
            <person name="Blouin N."/>
            <person name="Leonard G."/>
            <person name="Richards T.A."/>
            <person name="Lane C.E."/>
        </authorList>
    </citation>
    <scope>NUCLEOTIDE SEQUENCE [LARGE SCALE GENOMIC DNA]</scope>
    <source>
        <strain evidence="2 3">ATCC 48635</strain>
    </source>
</reference>
<dbReference type="AlphaFoldDB" id="A0A1V9ZIY6"/>
<feature type="transmembrane region" description="Helical" evidence="1">
    <location>
        <begin position="86"/>
        <end position="108"/>
    </location>
</feature>
<keyword evidence="1" id="KW-0812">Transmembrane</keyword>
<evidence type="ECO:0000313" key="3">
    <source>
        <dbReference type="Proteomes" id="UP000243579"/>
    </source>
</evidence>
<accession>A0A1V9ZIY6</accession>
<dbReference type="Proteomes" id="UP000243579">
    <property type="component" value="Unassembled WGS sequence"/>
</dbReference>
<keyword evidence="3" id="KW-1185">Reference proteome</keyword>
<sequence>MRTRLQHLRHPLKAIRARAKAHASQAAKEAEALACERLQASKNAMMMRFSNENSYLNWARNGVLSSGVGVAMYAQEHHRGAHLSGAGLLLLGFGYIGVGSLKYIHYVLRYRTLMEMSWPSVIATCSHASIALGIWLTATASFLESIPLDVDVLLLEEPFISYLPNRIAQGLIETYNLHQDFHDDDVEPAIVSQPSH</sequence>
<evidence type="ECO:0008006" key="4">
    <source>
        <dbReference type="Google" id="ProtNLM"/>
    </source>
</evidence>
<evidence type="ECO:0000313" key="2">
    <source>
        <dbReference type="EMBL" id="OQR97881.1"/>
    </source>
</evidence>
<feature type="transmembrane region" description="Helical" evidence="1">
    <location>
        <begin position="55"/>
        <end position="74"/>
    </location>
</feature>
<dbReference type="EMBL" id="JNBR01000095">
    <property type="protein sequence ID" value="OQR97881.1"/>
    <property type="molecule type" value="Genomic_DNA"/>
</dbReference>
<gene>
    <name evidence="2" type="ORF">ACHHYP_09872</name>
</gene>
<keyword evidence="1" id="KW-0472">Membrane</keyword>
<proteinExistence type="predicted"/>
<keyword evidence="1" id="KW-1133">Transmembrane helix</keyword>
<comment type="caution">
    <text evidence="2">The sequence shown here is derived from an EMBL/GenBank/DDBJ whole genome shotgun (WGS) entry which is preliminary data.</text>
</comment>
<dbReference type="OrthoDB" id="122652at2759"/>
<organism evidence="2 3">
    <name type="scientific">Achlya hypogyna</name>
    <name type="common">Oomycete</name>
    <name type="synonym">Protoachlya hypogyna</name>
    <dbReference type="NCBI Taxonomy" id="1202772"/>
    <lineage>
        <taxon>Eukaryota</taxon>
        <taxon>Sar</taxon>
        <taxon>Stramenopiles</taxon>
        <taxon>Oomycota</taxon>
        <taxon>Saprolegniomycetes</taxon>
        <taxon>Saprolegniales</taxon>
        <taxon>Achlyaceae</taxon>
        <taxon>Achlya</taxon>
    </lineage>
</organism>